<feature type="compositionally biased region" description="Basic and acidic residues" evidence="1">
    <location>
        <begin position="35"/>
        <end position="44"/>
    </location>
</feature>
<feature type="compositionally biased region" description="Basic and acidic residues" evidence="1">
    <location>
        <begin position="17"/>
        <end position="26"/>
    </location>
</feature>
<keyword evidence="3" id="KW-1185">Reference proteome</keyword>
<evidence type="ECO:0000313" key="3">
    <source>
        <dbReference type="Proteomes" id="UP000765509"/>
    </source>
</evidence>
<feature type="region of interest" description="Disordered" evidence="1">
    <location>
        <begin position="1"/>
        <end position="67"/>
    </location>
</feature>
<feature type="compositionally biased region" description="Polar residues" evidence="1">
    <location>
        <begin position="48"/>
        <end position="62"/>
    </location>
</feature>
<protein>
    <submittedName>
        <fullName evidence="2">Uncharacterized protein</fullName>
    </submittedName>
</protein>
<organism evidence="2 3">
    <name type="scientific">Austropuccinia psidii MF-1</name>
    <dbReference type="NCBI Taxonomy" id="1389203"/>
    <lineage>
        <taxon>Eukaryota</taxon>
        <taxon>Fungi</taxon>
        <taxon>Dikarya</taxon>
        <taxon>Basidiomycota</taxon>
        <taxon>Pucciniomycotina</taxon>
        <taxon>Pucciniomycetes</taxon>
        <taxon>Pucciniales</taxon>
        <taxon>Sphaerophragmiaceae</taxon>
        <taxon>Austropuccinia</taxon>
    </lineage>
</organism>
<dbReference type="EMBL" id="AVOT02023801">
    <property type="protein sequence ID" value="MBW0514069.1"/>
    <property type="molecule type" value="Genomic_DNA"/>
</dbReference>
<evidence type="ECO:0000313" key="2">
    <source>
        <dbReference type="EMBL" id="MBW0514069.1"/>
    </source>
</evidence>
<accession>A0A9Q3E3B6</accession>
<evidence type="ECO:0000256" key="1">
    <source>
        <dbReference type="SAM" id="MobiDB-lite"/>
    </source>
</evidence>
<comment type="caution">
    <text evidence="2">The sequence shown here is derived from an EMBL/GenBank/DDBJ whole genome shotgun (WGS) entry which is preliminary data.</text>
</comment>
<gene>
    <name evidence="2" type="ORF">O181_053784</name>
</gene>
<dbReference type="AlphaFoldDB" id="A0A9Q3E3B6"/>
<sequence length="172" mass="20275">MKDLTKKIQDPQPQGNHSKETGKESVTEGLNQLEHLSEVVESPKKTKASNNQDQKVTQNSQPFRPRYPLPPISSIYQPYVLAQMAPRQLLKCYDFLEEGHSKIRCNHLTEDLEKRIVLKCGGTYLFQILREYPQKALHLQRIWLNSSLKNRRILQREWWKKQINPKESKKQQ</sequence>
<dbReference type="Proteomes" id="UP000765509">
    <property type="component" value="Unassembled WGS sequence"/>
</dbReference>
<name>A0A9Q3E3B6_9BASI</name>
<proteinExistence type="predicted"/>
<reference evidence="2" key="1">
    <citation type="submission" date="2021-03" db="EMBL/GenBank/DDBJ databases">
        <title>Draft genome sequence of rust myrtle Austropuccinia psidii MF-1, a brazilian biotype.</title>
        <authorList>
            <person name="Quecine M.C."/>
            <person name="Pachon D.M.R."/>
            <person name="Bonatelli M.L."/>
            <person name="Correr F.H."/>
            <person name="Franceschini L.M."/>
            <person name="Leite T.F."/>
            <person name="Margarido G.R.A."/>
            <person name="Almeida C.A."/>
            <person name="Ferrarezi J.A."/>
            <person name="Labate C.A."/>
        </authorList>
    </citation>
    <scope>NUCLEOTIDE SEQUENCE</scope>
    <source>
        <strain evidence="2">MF-1</strain>
    </source>
</reference>